<evidence type="ECO:0000256" key="7">
    <source>
        <dbReference type="ARBA" id="ARBA00023136"/>
    </source>
</evidence>
<dbReference type="EMBL" id="AWSJ01000089">
    <property type="protein sequence ID" value="ERI10589.1"/>
    <property type="molecule type" value="Genomic_DNA"/>
</dbReference>
<sequence length="200" mass="22555">MRGRYIVSALSFSKEGGEGMKSLKKAWDLFEDIAAGTFLSVGIALIFYGVMMRYAFNEPKAWVEEVANYTIVWGALLGVPVALRNNHHIQVDMLYDKLPRRVQRAVDVFASIMGVLFCIFFAYYGYLLVAKRYVSGMVSMDVGIPMWIVYLILPISGIMFLFRFLEKLVQALRGEKIVNTVDMVELPKEKGDAPNGPHAI</sequence>
<evidence type="ECO:0000313" key="12">
    <source>
        <dbReference type="Proteomes" id="UP000016511"/>
    </source>
</evidence>
<accession>U1WPQ0</accession>
<dbReference type="Pfam" id="PF04290">
    <property type="entry name" value="DctQ"/>
    <property type="match status" value="1"/>
</dbReference>
<evidence type="ECO:0000256" key="2">
    <source>
        <dbReference type="ARBA" id="ARBA00022448"/>
    </source>
</evidence>
<dbReference type="PANTHER" id="PTHR35011:SF2">
    <property type="entry name" value="2,3-DIKETO-L-GULONATE TRAP TRANSPORTER SMALL PERMEASE PROTEIN YIAM"/>
    <property type="match status" value="1"/>
</dbReference>
<keyword evidence="2" id="KW-0813">Transport</keyword>
<name>U1WPQ0_ANEAE</name>
<dbReference type="Proteomes" id="UP000016511">
    <property type="component" value="Unassembled WGS sequence"/>
</dbReference>
<evidence type="ECO:0000256" key="1">
    <source>
        <dbReference type="ARBA" id="ARBA00004429"/>
    </source>
</evidence>
<organism evidence="11 12">
    <name type="scientific">Aneurinibacillus aneurinilyticus ATCC 12856</name>
    <dbReference type="NCBI Taxonomy" id="649747"/>
    <lineage>
        <taxon>Bacteria</taxon>
        <taxon>Bacillati</taxon>
        <taxon>Bacillota</taxon>
        <taxon>Bacilli</taxon>
        <taxon>Bacillales</taxon>
        <taxon>Paenibacillaceae</taxon>
        <taxon>Aneurinibacillus group</taxon>
        <taxon>Aneurinibacillus</taxon>
    </lineage>
</organism>
<proteinExistence type="inferred from homology"/>
<dbReference type="STRING" id="649747.HMPREF0083_01292"/>
<dbReference type="GO" id="GO:0015740">
    <property type="term" value="P:C4-dicarboxylate transport"/>
    <property type="evidence" value="ECO:0007669"/>
    <property type="project" value="TreeGrafter"/>
</dbReference>
<keyword evidence="12" id="KW-1185">Reference proteome</keyword>
<comment type="similarity">
    <text evidence="8">Belongs to the TRAP transporter small permease family.</text>
</comment>
<feature type="transmembrane region" description="Helical" evidence="9">
    <location>
        <begin position="104"/>
        <end position="124"/>
    </location>
</feature>
<gene>
    <name evidence="11" type="ORF">HMPREF0083_01292</name>
</gene>
<dbReference type="PATRIC" id="fig|649747.3.peg.1167"/>
<feature type="transmembrane region" description="Helical" evidence="9">
    <location>
        <begin position="66"/>
        <end position="83"/>
    </location>
</feature>
<dbReference type="InterPro" id="IPR007387">
    <property type="entry name" value="TRAP_DctQ"/>
</dbReference>
<evidence type="ECO:0000256" key="8">
    <source>
        <dbReference type="ARBA" id="ARBA00038436"/>
    </source>
</evidence>
<protein>
    <submittedName>
        <fullName evidence="11">TRAP transporter, DctQ-like membrane protein</fullName>
    </submittedName>
</protein>
<dbReference type="AlphaFoldDB" id="U1WPQ0"/>
<keyword evidence="7 9" id="KW-0472">Membrane</keyword>
<feature type="domain" description="Tripartite ATP-independent periplasmic transporters DctQ component" evidence="10">
    <location>
        <begin position="43"/>
        <end position="173"/>
    </location>
</feature>
<evidence type="ECO:0000256" key="5">
    <source>
        <dbReference type="ARBA" id="ARBA00022692"/>
    </source>
</evidence>
<keyword evidence="3" id="KW-1003">Cell membrane</keyword>
<evidence type="ECO:0000256" key="3">
    <source>
        <dbReference type="ARBA" id="ARBA00022475"/>
    </source>
</evidence>
<comment type="caution">
    <text evidence="11">The sequence shown here is derived from an EMBL/GenBank/DDBJ whole genome shotgun (WGS) entry which is preliminary data.</text>
</comment>
<evidence type="ECO:0000313" key="11">
    <source>
        <dbReference type="EMBL" id="ERI10589.1"/>
    </source>
</evidence>
<feature type="transmembrane region" description="Helical" evidence="9">
    <location>
        <begin position="144"/>
        <end position="165"/>
    </location>
</feature>
<dbReference type="GO" id="GO:0022857">
    <property type="term" value="F:transmembrane transporter activity"/>
    <property type="evidence" value="ECO:0007669"/>
    <property type="project" value="TreeGrafter"/>
</dbReference>
<comment type="subcellular location">
    <subcellularLocation>
        <location evidence="1">Cell inner membrane</location>
        <topology evidence="1">Multi-pass membrane protein</topology>
    </subcellularLocation>
</comment>
<evidence type="ECO:0000256" key="9">
    <source>
        <dbReference type="SAM" id="Phobius"/>
    </source>
</evidence>
<evidence type="ECO:0000256" key="4">
    <source>
        <dbReference type="ARBA" id="ARBA00022519"/>
    </source>
</evidence>
<dbReference type="eggNOG" id="COG3090">
    <property type="taxonomic scope" value="Bacteria"/>
</dbReference>
<keyword evidence="4" id="KW-0997">Cell inner membrane</keyword>
<feature type="transmembrane region" description="Helical" evidence="9">
    <location>
        <begin position="33"/>
        <end position="54"/>
    </location>
</feature>
<evidence type="ECO:0000256" key="6">
    <source>
        <dbReference type="ARBA" id="ARBA00022989"/>
    </source>
</evidence>
<dbReference type="HOGENOM" id="CLU_086356_3_3_9"/>
<dbReference type="PANTHER" id="PTHR35011">
    <property type="entry name" value="2,3-DIKETO-L-GULONATE TRAP TRANSPORTER SMALL PERMEASE PROTEIN YIAM"/>
    <property type="match status" value="1"/>
</dbReference>
<keyword evidence="6 9" id="KW-1133">Transmembrane helix</keyword>
<dbReference type="InterPro" id="IPR055348">
    <property type="entry name" value="DctQ"/>
</dbReference>
<dbReference type="GO" id="GO:0005886">
    <property type="term" value="C:plasma membrane"/>
    <property type="evidence" value="ECO:0007669"/>
    <property type="project" value="UniProtKB-SubCell"/>
</dbReference>
<evidence type="ECO:0000259" key="10">
    <source>
        <dbReference type="Pfam" id="PF04290"/>
    </source>
</evidence>
<reference evidence="11 12" key="1">
    <citation type="submission" date="2013-08" db="EMBL/GenBank/DDBJ databases">
        <authorList>
            <person name="Weinstock G."/>
            <person name="Sodergren E."/>
            <person name="Wylie T."/>
            <person name="Fulton L."/>
            <person name="Fulton R."/>
            <person name="Fronick C."/>
            <person name="O'Laughlin M."/>
            <person name="Godfrey J."/>
            <person name="Miner T."/>
            <person name="Herter B."/>
            <person name="Appelbaum E."/>
            <person name="Cordes M."/>
            <person name="Lek S."/>
            <person name="Wollam A."/>
            <person name="Pepin K.H."/>
            <person name="Palsikar V.B."/>
            <person name="Mitreva M."/>
            <person name="Wilson R.K."/>
        </authorList>
    </citation>
    <scope>NUCLEOTIDE SEQUENCE [LARGE SCALE GENOMIC DNA]</scope>
    <source>
        <strain evidence="11 12">ATCC 12856</strain>
    </source>
</reference>
<keyword evidence="5 9" id="KW-0812">Transmembrane</keyword>